<feature type="region of interest" description="Disordered" evidence="1">
    <location>
        <begin position="470"/>
        <end position="562"/>
    </location>
</feature>
<feature type="compositionally biased region" description="Gly residues" evidence="1">
    <location>
        <begin position="412"/>
        <end position="426"/>
    </location>
</feature>
<feature type="compositionally biased region" description="Basic and acidic residues" evidence="1">
    <location>
        <begin position="758"/>
        <end position="772"/>
    </location>
</feature>
<dbReference type="KEGG" id="hoh:Hoch_2115"/>
<feature type="region of interest" description="Disordered" evidence="1">
    <location>
        <begin position="720"/>
        <end position="776"/>
    </location>
</feature>
<feature type="region of interest" description="Disordered" evidence="1">
    <location>
        <begin position="1417"/>
        <end position="1452"/>
    </location>
</feature>
<dbReference type="Proteomes" id="UP000001880">
    <property type="component" value="Chromosome"/>
</dbReference>
<evidence type="ECO:0000313" key="4">
    <source>
        <dbReference type="EMBL" id="ACY14660.1"/>
    </source>
</evidence>
<dbReference type="GO" id="GO:0005854">
    <property type="term" value="C:nascent polypeptide-associated complex"/>
    <property type="evidence" value="ECO:0007669"/>
    <property type="project" value="InterPro"/>
</dbReference>
<feature type="compositionally biased region" description="Polar residues" evidence="1">
    <location>
        <begin position="1337"/>
        <end position="1348"/>
    </location>
</feature>
<feature type="domain" description="eCIS core" evidence="3">
    <location>
        <begin position="234"/>
        <end position="306"/>
    </location>
</feature>
<feature type="region of interest" description="Disordered" evidence="1">
    <location>
        <begin position="820"/>
        <end position="842"/>
    </location>
</feature>
<feature type="region of interest" description="Disordered" evidence="1">
    <location>
        <begin position="403"/>
        <end position="428"/>
    </location>
</feature>
<evidence type="ECO:0000256" key="1">
    <source>
        <dbReference type="SAM" id="MobiDB-lite"/>
    </source>
</evidence>
<feature type="region of interest" description="Disordered" evidence="1">
    <location>
        <begin position="346"/>
        <end position="387"/>
    </location>
</feature>
<organism evidence="4 5">
    <name type="scientific">Haliangium ochraceum (strain DSM 14365 / JCM 11303 / SMP-2)</name>
    <dbReference type="NCBI Taxonomy" id="502025"/>
    <lineage>
        <taxon>Bacteria</taxon>
        <taxon>Pseudomonadati</taxon>
        <taxon>Myxococcota</taxon>
        <taxon>Polyangia</taxon>
        <taxon>Haliangiales</taxon>
        <taxon>Kofleriaceae</taxon>
        <taxon>Haliangium</taxon>
    </lineage>
</organism>
<feature type="transmembrane region" description="Helical" evidence="2">
    <location>
        <begin position="1119"/>
        <end position="1141"/>
    </location>
</feature>
<dbReference type="Pfam" id="PF13699">
    <property type="entry name" value="eCIS_core"/>
    <property type="match status" value="1"/>
</dbReference>
<keyword evidence="5" id="KW-1185">Reference proteome</keyword>
<keyword evidence="2" id="KW-0812">Transmembrane</keyword>
<dbReference type="InterPro" id="IPR025295">
    <property type="entry name" value="eCIS_core_dom"/>
</dbReference>
<accession>D0LGT8</accession>
<feature type="compositionally biased region" description="Low complexity" evidence="1">
    <location>
        <begin position="491"/>
        <end position="537"/>
    </location>
</feature>
<feature type="compositionally biased region" description="Polar residues" evidence="1">
    <location>
        <begin position="1423"/>
        <end position="1434"/>
    </location>
</feature>
<feature type="compositionally biased region" description="Basic and acidic residues" evidence="1">
    <location>
        <begin position="728"/>
        <end position="742"/>
    </location>
</feature>
<feature type="transmembrane region" description="Helical" evidence="2">
    <location>
        <begin position="1082"/>
        <end position="1107"/>
    </location>
</feature>
<feature type="compositionally biased region" description="Low complexity" evidence="1">
    <location>
        <begin position="356"/>
        <end position="382"/>
    </location>
</feature>
<feature type="region of interest" description="Disordered" evidence="1">
    <location>
        <begin position="213"/>
        <end position="235"/>
    </location>
</feature>
<dbReference type="EMBL" id="CP001804">
    <property type="protein sequence ID" value="ACY14660.1"/>
    <property type="molecule type" value="Genomic_DNA"/>
</dbReference>
<dbReference type="InterPro" id="IPR016641">
    <property type="entry name" value="EGD2/NACA0like"/>
</dbReference>
<reference evidence="4 5" key="1">
    <citation type="journal article" date="2010" name="Stand. Genomic Sci.">
        <title>Complete genome sequence of Haliangium ochraceum type strain (SMP-2).</title>
        <authorList>
            <consortium name="US DOE Joint Genome Institute (JGI-PGF)"/>
            <person name="Ivanova N."/>
            <person name="Daum C."/>
            <person name="Lang E."/>
            <person name="Abt B."/>
            <person name="Kopitz M."/>
            <person name="Saunders E."/>
            <person name="Lapidus A."/>
            <person name="Lucas S."/>
            <person name="Glavina Del Rio T."/>
            <person name="Nolan M."/>
            <person name="Tice H."/>
            <person name="Copeland A."/>
            <person name="Cheng J.F."/>
            <person name="Chen F."/>
            <person name="Bruce D."/>
            <person name="Goodwin L."/>
            <person name="Pitluck S."/>
            <person name="Mavromatis K."/>
            <person name="Pati A."/>
            <person name="Mikhailova N."/>
            <person name="Chen A."/>
            <person name="Palaniappan K."/>
            <person name="Land M."/>
            <person name="Hauser L."/>
            <person name="Chang Y.J."/>
            <person name="Jeffries C.D."/>
            <person name="Detter J.C."/>
            <person name="Brettin T."/>
            <person name="Rohde M."/>
            <person name="Goker M."/>
            <person name="Bristow J."/>
            <person name="Markowitz V."/>
            <person name="Eisen J.A."/>
            <person name="Hugenholtz P."/>
            <person name="Kyrpides N.C."/>
            <person name="Klenk H.P."/>
        </authorList>
    </citation>
    <scope>NUCLEOTIDE SEQUENCE [LARGE SCALE GENOMIC DNA]</scope>
    <source>
        <strain evidence="5">DSM 14365 / CIP 107738 / JCM 11303 / AJ 13395 / SMP-2</strain>
    </source>
</reference>
<keyword evidence="2" id="KW-0472">Membrane</keyword>
<feature type="compositionally biased region" description="Polar residues" evidence="1">
    <location>
        <begin position="476"/>
        <end position="486"/>
    </location>
</feature>
<evidence type="ECO:0000259" key="3">
    <source>
        <dbReference type="Pfam" id="PF13699"/>
    </source>
</evidence>
<feature type="transmembrane region" description="Helical" evidence="2">
    <location>
        <begin position="1147"/>
        <end position="1170"/>
    </location>
</feature>
<feature type="compositionally biased region" description="Basic residues" evidence="1">
    <location>
        <begin position="1191"/>
        <end position="1202"/>
    </location>
</feature>
<feature type="compositionally biased region" description="Low complexity" evidence="1">
    <location>
        <begin position="225"/>
        <end position="235"/>
    </location>
</feature>
<feature type="region of interest" description="Disordered" evidence="1">
    <location>
        <begin position="92"/>
        <end position="123"/>
    </location>
</feature>
<name>D0LGT8_HALO1</name>
<keyword evidence="2" id="KW-1133">Transmembrane helix</keyword>
<feature type="region of interest" description="Disordered" evidence="1">
    <location>
        <begin position="1191"/>
        <end position="1230"/>
    </location>
</feature>
<feature type="compositionally biased region" description="Basic and acidic residues" evidence="1">
    <location>
        <begin position="1349"/>
        <end position="1359"/>
    </location>
</feature>
<dbReference type="PANTHER" id="PTHR21713">
    <property type="entry name" value="NASCENT POLYPEPTIDE ASSOCIATED COMPLEX ALPHA SUBUNIT-RELATED"/>
    <property type="match status" value="1"/>
</dbReference>
<feature type="compositionally biased region" description="Basic and acidic residues" evidence="1">
    <location>
        <begin position="1203"/>
        <end position="1230"/>
    </location>
</feature>
<dbReference type="HOGENOM" id="CLU_003282_0_0_7"/>
<sequence>MGGGRWFRENYEGRERPFDWYALAKQYQIPPAQAQDLYEQAMREVEHASSSHRNAEALYRELLEQAHPAGPTPTPGKVTRSMRLEAEWNQRTIAKRAPTAPGKRSLSSYIEPSKSGPRRAVQQPRSLLASNEPLAQLQDQLAQVRNQQSIAMGRFDEDRVDELDEQARALEARIAAASGEHAENSEAAPEVAKSLPGYDAVHEILADLARRQPGEANEPDKREPAAPLSAADALPGEVRARMERGFGIGFQDVSVHPDSAHASGPVRAFTRGNEVHFREGAFAPGTAEGDALIAHEFAHVAQNRQAGGQAGTRRAIEADADQAAAAVLAGQAARVHMQASVGASYAFSDDDDHEPAASVEPSESASEPAAATPESADAGADAQADEEYEEIDLQAEIAAISQPVAAEASDSEGGGAGGAGGAGGEAGAETAVPDLASAAPEAGLGQLQGVRPDKQQTALGGVRAAIGTDVGESRSELAQNPPQQMSDGDAAETAASGEQAASEASSDSAAATESAAASPEGNAAAGAETADTIAGTEAEPEAPADEAASQTREGEAEQANDAATQILDDIASTISSLFGSFFGGAAENAANQMAKAEADGLASSLDNLSTKSDVAADPGPAPELAVSTEAQATAKQDRAALEQQVDGAAQQTAAEVQRPMGEDSIATTVPSEQLRAAPIESAAASEIALPDVATAAGNEEIGIIAQEQHQSEIDAAMATAQAGIASERAQHSEAEAKARSDADQQMSELQQQTAADSEAARDAARSEVEQARGEWQAEVDAKTVAARAKADARVEKGLAEVEAKQTQANADAQKHIDEGQKNAENEKQKGEQQAQEAKDKGKEKSSGFFGWVASKAKKFFNGIKQAVSQAIAAAKAAVKKVIDAAKKLASKVIELARQAIVTVIQHVGKALIAIGDQLLAAFPGLREKFRSAIQSVVDQAVETVNKLAEGLKAAVQKALDLLGGALDGLLGLLEKGLHAVVDACAAVVNGAIEAAKAIADKLGPWLKLLKHVAGAPGAWLGKLGAAVIDGIQNHLWKAFKTAVTGWFQSKVMELLGVGGMLLQLLLDGGLTVENITQMAMDALVSAIPAALIAILVQKLVAMLVPAAGALMTIIEGLQAAWGVVSRIIAAFQAFMAFLLAVETGSAGPLFATALAAGAIVVLDFVATWLLKKLRGAASKVGSKLKGLAKKFKNRRKGKKPKQRGKDDKKPKKQGDAEEKSAAKKRERLAKAQRELPPKIRRYLGAKGKKGLLFRAKLAAWRVQYRLTSLKAVGSGRRMRIVAKVNPAGDVLDLLNADMREELLLFLRDEAKAVLMDVEETDLGEHKPKASNRLIDSLTPTRRQRSQATADKRDKMKKEAKADGVVEHLIPHKTTAAGFMAKVRAALEKGAANLHQFKFKTTDGTTMVKSLMHHEGAVKLPSGGSMSQTSTYSARTRSKAEQKANGNNIPAEGHTAEPYKAIAKHMDNGKVSFAAIKSFLRGDKLEVGCDPQAVAEAAVLLLGSEGGRSPAALAYFAMAADLEQKKVTAKEILAAKSGGDGGGPLHPLARLGGGTNTAELDDVLSQREESKRKKNKNGQKNIVLNSAHRRQIEVEIRMIRMWLDRSFDETVFENEKDADAALRAVKKRIRERLNEERE</sequence>
<feature type="compositionally biased region" description="Basic and acidic residues" evidence="1">
    <location>
        <begin position="213"/>
        <end position="224"/>
    </location>
</feature>
<protein>
    <recommendedName>
        <fullName evidence="3">eCIS core domain-containing protein</fullName>
    </recommendedName>
</protein>
<evidence type="ECO:0000256" key="2">
    <source>
        <dbReference type="SAM" id="Phobius"/>
    </source>
</evidence>
<dbReference type="STRING" id="502025.Hoch_2115"/>
<gene>
    <name evidence="4" type="ordered locus">Hoch_2115</name>
</gene>
<feature type="region of interest" description="Disordered" evidence="1">
    <location>
        <begin position="1335"/>
        <end position="1359"/>
    </location>
</feature>
<evidence type="ECO:0000313" key="5">
    <source>
        <dbReference type="Proteomes" id="UP000001880"/>
    </source>
</evidence>
<feature type="compositionally biased region" description="Polar residues" evidence="1">
    <location>
        <begin position="743"/>
        <end position="753"/>
    </location>
</feature>
<proteinExistence type="predicted"/>
<dbReference type="eggNOG" id="COG2268">
    <property type="taxonomic scope" value="Bacteria"/>
</dbReference>
<feature type="region of interest" description="Disordered" evidence="1">
    <location>
        <begin position="611"/>
        <end position="667"/>
    </location>
</feature>